<dbReference type="Gene3D" id="3.40.50.1580">
    <property type="entry name" value="Nucleoside phosphorylase domain"/>
    <property type="match status" value="2"/>
</dbReference>
<dbReference type="SMART" id="SM00368">
    <property type="entry name" value="LRR_RI"/>
    <property type="match status" value="5"/>
</dbReference>
<keyword evidence="1" id="KW-0547">Nucleotide-binding</keyword>
<keyword evidence="6" id="KW-1185">Reference proteome</keyword>
<gene>
    <name evidence="5" type="ORF">PMEA_00007672</name>
</gene>
<dbReference type="SUPFAM" id="SSF53167">
    <property type="entry name" value="Purine and uridine phosphorylases"/>
    <property type="match status" value="1"/>
</dbReference>
<evidence type="ECO:0000256" key="3">
    <source>
        <dbReference type="SAM" id="MobiDB-lite"/>
    </source>
</evidence>
<proteinExistence type="predicted"/>
<dbReference type="InterPro" id="IPR027417">
    <property type="entry name" value="P-loop_NTPase"/>
</dbReference>
<dbReference type="PANTHER" id="PTHR46312">
    <property type="entry name" value="NACHT DOMAIN-CONTAINING PROTEIN"/>
    <property type="match status" value="1"/>
</dbReference>
<name>A0AAU9WKL9_9CNID</name>
<dbReference type="Pfam" id="PF05729">
    <property type="entry name" value="NACHT"/>
    <property type="match status" value="1"/>
</dbReference>
<dbReference type="PROSITE" id="PS50837">
    <property type="entry name" value="NACHT"/>
    <property type="match status" value="1"/>
</dbReference>
<evidence type="ECO:0000313" key="6">
    <source>
        <dbReference type="Proteomes" id="UP001159428"/>
    </source>
</evidence>
<dbReference type="PANTHER" id="PTHR46312:SF2">
    <property type="entry name" value="NUCLEOTIDE-BINDING OLIGOMERIZATION DOMAIN-CONTAINING PROTEIN 2-LIKE"/>
    <property type="match status" value="1"/>
</dbReference>
<dbReference type="SUPFAM" id="SSF52540">
    <property type="entry name" value="P-loop containing nucleoside triphosphate hydrolases"/>
    <property type="match status" value="1"/>
</dbReference>
<dbReference type="EMBL" id="CALNXJ010000016">
    <property type="protein sequence ID" value="CAH3117382.1"/>
    <property type="molecule type" value="Genomic_DNA"/>
</dbReference>
<dbReference type="SUPFAM" id="SSF52047">
    <property type="entry name" value="RNI-like"/>
    <property type="match status" value="1"/>
</dbReference>
<comment type="caution">
    <text evidence="5">The sequence shown here is derived from an EMBL/GenBank/DDBJ whole genome shotgun (WGS) entry which is preliminary data.</text>
</comment>
<evidence type="ECO:0000259" key="4">
    <source>
        <dbReference type="PROSITE" id="PS50837"/>
    </source>
</evidence>
<dbReference type="InterPro" id="IPR035994">
    <property type="entry name" value="Nucleoside_phosphorylase_sf"/>
</dbReference>
<dbReference type="InterPro" id="IPR032675">
    <property type="entry name" value="LRR_dom_sf"/>
</dbReference>
<evidence type="ECO:0000313" key="5">
    <source>
        <dbReference type="EMBL" id="CAH3117382.1"/>
    </source>
</evidence>
<evidence type="ECO:0000256" key="1">
    <source>
        <dbReference type="ARBA" id="ARBA00022741"/>
    </source>
</evidence>
<keyword evidence="2" id="KW-0067">ATP-binding</keyword>
<reference evidence="5 6" key="1">
    <citation type="submission" date="2022-05" db="EMBL/GenBank/DDBJ databases">
        <authorList>
            <consortium name="Genoscope - CEA"/>
            <person name="William W."/>
        </authorList>
    </citation>
    <scope>NUCLEOTIDE SEQUENCE [LARGE SCALE GENOMIC DNA]</scope>
</reference>
<dbReference type="GO" id="GO:0003824">
    <property type="term" value="F:catalytic activity"/>
    <property type="evidence" value="ECO:0007669"/>
    <property type="project" value="InterPro"/>
</dbReference>
<feature type="region of interest" description="Disordered" evidence="3">
    <location>
        <begin position="1"/>
        <end position="20"/>
    </location>
</feature>
<dbReference type="GO" id="GO:0009116">
    <property type="term" value="P:nucleoside metabolic process"/>
    <property type="evidence" value="ECO:0007669"/>
    <property type="project" value="InterPro"/>
</dbReference>
<organism evidence="5 6">
    <name type="scientific">Pocillopora meandrina</name>
    <dbReference type="NCBI Taxonomy" id="46732"/>
    <lineage>
        <taxon>Eukaryota</taxon>
        <taxon>Metazoa</taxon>
        <taxon>Cnidaria</taxon>
        <taxon>Anthozoa</taxon>
        <taxon>Hexacorallia</taxon>
        <taxon>Scleractinia</taxon>
        <taxon>Astrocoeniina</taxon>
        <taxon>Pocilloporidae</taxon>
        <taxon>Pocillopora</taxon>
    </lineage>
</organism>
<accession>A0AAU9WKL9</accession>
<feature type="domain" description="NACHT" evidence="4">
    <location>
        <begin position="472"/>
        <end position="593"/>
    </location>
</feature>
<evidence type="ECO:0000256" key="2">
    <source>
        <dbReference type="ARBA" id="ARBA00022840"/>
    </source>
</evidence>
<dbReference type="Gene3D" id="3.80.10.10">
    <property type="entry name" value="Ribonuclease Inhibitor"/>
    <property type="match status" value="1"/>
</dbReference>
<dbReference type="GO" id="GO:0005524">
    <property type="term" value="F:ATP binding"/>
    <property type="evidence" value="ECO:0007669"/>
    <property type="project" value="UniProtKB-KW"/>
</dbReference>
<dbReference type="InterPro" id="IPR007111">
    <property type="entry name" value="NACHT_NTPase"/>
</dbReference>
<dbReference type="Proteomes" id="UP001159428">
    <property type="component" value="Unassembled WGS sequence"/>
</dbReference>
<dbReference type="Gene3D" id="3.40.50.300">
    <property type="entry name" value="P-loop containing nucleotide triphosphate hydrolases"/>
    <property type="match status" value="1"/>
</dbReference>
<protein>
    <recommendedName>
        <fullName evidence="4">NACHT domain-containing protein</fullName>
    </recommendedName>
</protein>
<sequence>MGVVKSKRAETDENSSKNIYGDPPKINFCLPEISELTQNSKRWKDVQLPIDILLLTVKDCELLSCYYYINDPFRSYFKGLGPVYFGSIGEDQDVKLNVALMKCSEGSKIPGGALTVVKNAVTQLRPKAVFTVGHCSGVNQESTKLGDVVVSEKLTTYSNQKITKDGKKFCGLTTPVSRDIAALIQYAAYGWNPPLENPQERKVEVHCGEVLSGCELVQAEWRRDELVKSFPSGIAIETEGEGKTSFSFEVTVTVKSAQRDIWIYCILGERIDTYMISVVVGNHLTQRYTVCAYAVLLDVTLSRLTQRYTLIFVSGVFSAAHDLKTEWVVIKGISGYADGTEERENWQTFASVMAASLIANILKECSIFEDWPHYKVIFFSMWEFFTKLFVLSTDSSVTEFLEWCQNQLRAFYNTMCQVKITPWDPNNTVHINDIYIQVTFLQDHKKPDGTTKKKLGDSYEVFEGDEHHPVRRRILVYGRPGIGKSTFTQKVAVDWANGEKEILKKFTLLLLIRLRDVCDIPDLCSILKTAELLSADDPMAVDSLYEYVRQNQEKVLLILDGYDEYSGGKSSPIHQIWRGSQLRDCCVMITTRPVKEDELRVLSHAQFELNGFDSREQKKQFASKILPDEEDVEGLLEYLEKHDLVEMAEIPLLLLMLCLLWKKKKPQLPTSRAEIYIEFIQTLLDHMAIKDSDNVATDKSIDEYQEELSKIGKLAFDALLEDCLHFNFSKFPKGDLFEKLIHVGFFQVSKLSALNREKIVYFLHKSVQEFLAAWFIVQEVKVKKNETVTCLSGMDTLEKSKKMDEVLKFVCELSSDAVSIVFDHLHYVGKKEGLTNYNFTRTPSVEDLSRAQKDFMKLCVDCLFCCPESDRLAVYSAFLSCVNHVVVLHDEHVSTAAEKNFFKGTASFPNYLFFDYIFTEYYDRESILSILSDLNAVVLTCSGEVKDFKKYADLRDANLFLKKSEKKNFIYLHRITNAVFCPKLLPELISAPVCSSQPPVDNLAENEDNNVTLSLTENRSDQAQQHCLSLMREVELKEVTVEDFVLLKNLLPLLTALRDIDIWGSLTDALEGNSIENAIHRINFTDNLHSLKLRGTNLTAKCAAFIAESLHHSPNLHELCLSWNPLHSGVSHLAKNLHHTPRLTILELGFVKMGEKECAALGATLQYLNKLKKLNIEHNALGHGIIELAKNLNSVPNLTSLNLDNTNMGEDEVSALARALKDVPELSDLEMSSNALGHGIIELAKNLKSVPNLLQLDLSDLVQHLSSVPKLEYLSLFSVQMTKTEIEELCTAVKGRGITLVTDYHVRVFLLLHSVVSNL</sequence>